<feature type="domain" description="EF-hand" evidence="5">
    <location>
        <begin position="195"/>
        <end position="224"/>
    </location>
</feature>
<evidence type="ECO:0000313" key="6">
    <source>
        <dbReference type="EMBL" id="KAF8364533.1"/>
    </source>
</evidence>
<dbReference type="PROSITE" id="PS00018">
    <property type="entry name" value="EF_HAND_1"/>
    <property type="match status" value="3"/>
</dbReference>
<dbReference type="OMA" id="CERCWEM"/>
<feature type="domain" description="EF-hand" evidence="5">
    <location>
        <begin position="156"/>
        <end position="191"/>
    </location>
</feature>
<proteinExistence type="predicted"/>
<keyword evidence="7" id="KW-1185">Reference proteome</keyword>
<dbReference type="Gene3D" id="3.30.60.90">
    <property type="match status" value="1"/>
</dbReference>
<dbReference type="PANTHER" id="PTHR10827:SF86">
    <property type="entry name" value="EF-HAND DOMAIN-CONTAINING PROTEIN"/>
    <property type="match status" value="1"/>
</dbReference>
<dbReference type="AlphaFoldDB" id="A0A835CWR9"/>
<feature type="domain" description="EF-hand" evidence="5">
    <location>
        <begin position="18"/>
        <end position="53"/>
    </location>
</feature>
<keyword evidence="3" id="KW-0862">Zinc</keyword>
<dbReference type="InterPro" id="IPR011992">
    <property type="entry name" value="EF-hand-dom_pair"/>
</dbReference>
<dbReference type="PANTHER" id="PTHR10827">
    <property type="entry name" value="RETICULOCALBIN"/>
    <property type="match status" value="1"/>
</dbReference>
<dbReference type="SMART" id="SM00291">
    <property type="entry name" value="ZnF_ZZ"/>
    <property type="match status" value="2"/>
</dbReference>
<accession>A0A835CWR9</accession>
<evidence type="ECO:0000256" key="2">
    <source>
        <dbReference type="ARBA" id="ARBA00022771"/>
    </source>
</evidence>
<dbReference type="GO" id="GO:0005509">
    <property type="term" value="F:calcium ion binding"/>
    <property type="evidence" value="ECO:0007669"/>
    <property type="project" value="InterPro"/>
</dbReference>
<keyword evidence="1" id="KW-0479">Metal-binding</keyword>
<dbReference type="CDD" id="cd00051">
    <property type="entry name" value="EFh"/>
    <property type="match status" value="2"/>
</dbReference>
<dbReference type="InterPro" id="IPR043145">
    <property type="entry name" value="Znf_ZZ_sf"/>
</dbReference>
<reference evidence="6 7" key="1">
    <citation type="submission" date="2020-04" db="EMBL/GenBank/DDBJ databases">
        <title>Plant Genome Project.</title>
        <authorList>
            <person name="Zhang R.-G."/>
        </authorList>
    </citation>
    <scope>NUCLEOTIDE SEQUENCE [LARGE SCALE GENOMIC DNA]</scope>
    <source>
        <strain evidence="6">YNK0</strain>
        <tissue evidence="6">Leaf</tissue>
    </source>
</reference>
<dbReference type="Pfam" id="PF13499">
    <property type="entry name" value="EF-hand_7"/>
    <property type="match status" value="1"/>
</dbReference>
<organism evidence="6 7">
    <name type="scientific">Tetracentron sinense</name>
    <name type="common">Spur-leaf</name>
    <dbReference type="NCBI Taxonomy" id="13715"/>
    <lineage>
        <taxon>Eukaryota</taxon>
        <taxon>Viridiplantae</taxon>
        <taxon>Streptophyta</taxon>
        <taxon>Embryophyta</taxon>
        <taxon>Tracheophyta</taxon>
        <taxon>Spermatophyta</taxon>
        <taxon>Magnoliopsida</taxon>
        <taxon>Trochodendrales</taxon>
        <taxon>Trochodendraceae</taxon>
        <taxon>Tetracentron</taxon>
    </lineage>
</organism>
<evidence type="ECO:0000259" key="5">
    <source>
        <dbReference type="PROSITE" id="PS50222"/>
    </source>
</evidence>
<dbReference type="Proteomes" id="UP000655225">
    <property type="component" value="Unassembled WGS sequence"/>
</dbReference>
<dbReference type="Pfam" id="PF13202">
    <property type="entry name" value="EF-hand_5"/>
    <property type="match status" value="2"/>
</dbReference>
<dbReference type="SMART" id="SM00054">
    <property type="entry name" value="EFh"/>
    <property type="match status" value="4"/>
</dbReference>
<feature type="domain" description="EF-hand" evidence="5">
    <location>
        <begin position="58"/>
        <end position="86"/>
    </location>
</feature>
<dbReference type="Gene3D" id="1.10.238.10">
    <property type="entry name" value="EF-hand"/>
    <property type="match status" value="2"/>
</dbReference>
<dbReference type="GO" id="GO:0008270">
    <property type="term" value="F:zinc ion binding"/>
    <property type="evidence" value="ECO:0007669"/>
    <property type="project" value="UniProtKB-KW"/>
</dbReference>
<dbReference type="SUPFAM" id="SSF57850">
    <property type="entry name" value="RING/U-box"/>
    <property type="match status" value="2"/>
</dbReference>
<dbReference type="InterPro" id="IPR018247">
    <property type="entry name" value="EF_Hand_1_Ca_BS"/>
</dbReference>
<dbReference type="GO" id="GO:0005783">
    <property type="term" value="C:endoplasmic reticulum"/>
    <property type="evidence" value="ECO:0007669"/>
    <property type="project" value="TreeGrafter"/>
</dbReference>
<sequence length="337" mass="39044">MDEMREAALAYYEAGSEQLKQLAWKFFRLMDIDGDGRISILEFVEFLKQRGYGVNNNNFFKELDRDRNGYLDFNEVLVFYYIVRAKRRSCNGCKALLKGLYFTCITCFDSCHESYDLCYSCYGHGRNPHHHSLFSDNYALLISKKGSSSAAPRAFTLKQQVWSFFRCMDRDGDGRVSKRYFMEFQRQSGYGVNSDNCFMELDTDHNGYLDFNEVLVFYYIVRVGRRSCNGCKALLKGLYFTCVGCFDSGYQSYDLCSTCYRQGRYHHHHHHHHHHAVFLDNHAMLMSKKHLSSAGGSANTRNPSMVMHPPWPHTSTVHPPRKIKLGNGVGSNFKWLA</sequence>
<evidence type="ECO:0000256" key="3">
    <source>
        <dbReference type="ARBA" id="ARBA00022833"/>
    </source>
</evidence>
<name>A0A835CWR9_TETSI</name>
<dbReference type="InterPro" id="IPR000433">
    <property type="entry name" value="Znf_ZZ"/>
</dbReference>
<evidence type="ECO:0000256" key="1">
    <source>
        <dbReference type="ARBA" id="ARBA00022723"/>
    </source>
</evidence>
<evidence type="ECO:0000313" key="7">
    <source>
        <dbReference type="Proteomes" id="UP000655225"/>
    </source>
</evidence>
<dbReference type="SUPFAM" id="SSF47473">
    <property type="entry name" value="EF-hand"/>
    <property type="match status" value="1"/>
</dbReference>
<keyword evidence="4" id="KW-0106">Calcium</keyword>
<comment type="caution">
    <text evidence="6">The sequence shown here is derived from an EMBL/GenBank/DDBJ whole genome shotgun (WGS) entry which is preliminary data.</text>
</comment>
<keyword evidence="2" id="KW-0863">Zinc-finger</keyword>
<protein>
    <recommendedName>
        <fullName evidence="5">EF-hand domain-containing protein</fullName>
    </recommendedName>
</protein>
<dbReference type="OrthoDB" id="8785703at2759"/>
<gene>
    <name evidence="6" type="ORF">HHK36_033496</name>
</gene>
<evidence type="ECO:0000256" key="4">
    <source>
        <dbReference type="ARBA" id="ARBA00022837"/>
    </source>
</evidence>
<dbReference type="InterPro" id="IPR002048">
    <property type="entry name" value="EF_hand_dom"/>
</dbReference>
<dbReference type="EMBL" id="JABCRI010001479">
    <property type="protein sequence ID" value="KAF8364533.1"/>
    <property type="molecule type" value="Genomic_DNA"/>
</dbReference>
<dbReference type="PROSITE" id="PS50222">
    <property type="entry name" value="EF_HAND_2"/>
    <property type="match status" value="4"/>
</dbReference>